<name>A0AAD9P1P2_RIDPI</name>
<keyword evidence="2" id="KW-1185">Reference proteome</keyword>
<reference evidence="1" key="1">
    <citation type="journal article" date="2023" name="Mol. Biol. Evol.">
        <title>Third-Generation Sequencing Reveals the Adaptive Role of the Epigenome in Three Deep-Sea Polychaetes.</title>
        <authorList>
            <person name="Perez M."/>
            <person name="Aroh O."/>
            <person name="Sun Y."/>
            <person name="Lan Y."/>
            <person name="Juniper S.K."/>
            <person name="Young C.R."/>
            <person name="Angers B."/>
            <person name="Qian P.Y."/>
        </authorList>
    </citation>
    <scope>NUCLEOTIDE SEQUENCE</scope>
    <source>
        <strain evidence="1">R07B-5</strain>
    </source>
</reference>
<evidence type="ECO:0000313" key="1">
    <source>
        <dbReference type="EMBL" id="KAK2186475.1"/>
    </source>
</evidence>
<sequence length="104" mass="11814">MPICSLLHPHCSSDSTHGSMSICGLTVQVHYLTILVREYSPSRSTSTRRLTVQFHKYSLFYFVSTRGLTSQVMEYSPMYSMSTHGVTVQLHKNSLFNCMSRDSV</sequence>
<proteinExistence type="predicted"/>
<evidence type="ECO:0000313" key="2">
    <source>
        <dbReference type="Proteomes" id="UP001209878"/>
    </source>
</evidence>
<comment type="caution">
    <text evidence="1">The sequence shown here is derived from an EMBL/GenBank/DDBJ whole genome shotgun (WGS) entry which is preliminary data.</text>
</comment>
<accession>A0AAD9P1P2</accession>
<dbReference type="AlphaFoldDB" id="A0AAD9P1P2"/>
<gene>
    <name evidence="1" type="ORF">NP493_199g06061</name>
</gene>
<organism evidence="1 2">
    <name type="scientific">Ridgeia piscesae</name>
    <name type="common">Tubeworm</name>
    <dbReference type="NCBI Taxonomy" id="27915"/>
    <lineage>
        <taxon>Eukaryota</taxon>
        <taxon>Metazoa</taxon>
        <taxon>Spiralia</taxon>
        <taxon>Lophotrochozoa</taxon>
        <taxon>Annelida</taxon>
        <taxon>Polychaeta</taxon>
        <taxon>Sedentaria</taxon>
        <taxon>Canalipalpata</taxon>
        <taxon>Sabellida</taxon>
        <taxon>Siboglinidae</taxon>
        <taxon>Ridgeia</taxon>
    </lineage>
</organism>
<protein>
    <submittedName>
        <fullName evidence="1">Uncharacterized protein</fullName>
    </submittedName>
</protein>
<dbReference type="EMBL" id="JAODUO010000199">
    <property type="protein sequence ID" value="KAK2186475.1"/>
    <property type="molecule type" value="Genomic_DNA"/>
</dbReference>
<dbReference type="Proteomes" id="UP001209878">
    <property type="component" value="Unassembled WGS sequence"/>
</dbReference>